<evidence type="ECO:0000256" key="4">
    <source>
        <dbReference type="ARBA" id="ARBA00022837"/>
    </source>
</evidence>
<dbReference type="InterPro" id="IPR024607">
    <property type="entry name" value="Sulfatase_CS"/>
</dbReference>
<organism evidence="6 7">
    <name type="scientific">Mycobacterium tuberculosis (strain CDC 1551 / Oshkosh)</name>
    <dbReference type="NCBI Taxonomy" id="83331"/>
    <lineage>
        <taxon>Bacteria</taxon>
        <taxon>Bacillati</taxon>
        <taxon>Actinomycetota</taxon>
        <taxon>Actinomycetes</taxon>
        <taxon>Mycobacteriales</taxon>
        <taxon>Mycobacteriaceae</taxon>
        <taxon>Mycobacterium</taxon>
        <taxon>Mycobacterium tuberculosis complex</taxon>
    </lineage>
</organism>
<proteinExistence type="inferred from homology"/>
<dbReference type="GO" id="GO:0016787">
    <property type="term" value="F:hydrolase activity"/>
    <property type="evidence" value="ECO:0007669"/>
    <property type="project" value="UniProtKB-KW"/>
</dbReference>
<reference evidence="6 7" key="1">
    <citation type="journal article" date="2002" name="J. Bacteriol.">
        <title>Whole-genome comparison of Mycobacterium tuberculosis clinical and laboratory strains.</title>
        <authorList>
            <person name="Fleischmann R.D."/>
            <person name="Alland D."/>
            <person name="Eisen J.A."/>
            <person name="Carpenter L."/>
            <person name="White O."/>
            <person name="Peterson J."/>
            <person name="DeBoy R."/>
            <person name="Dodson R."/>
            <person name="Gwinn M."/>
            <person name="Haft D."/>
            <person name="Hickey E."/>
            <person name="Kolonay J.F."/>
            <person name="Nelson W.C."/>
            <person name="Umayam L.A."/>
            <person name="Ermolaeva M."/>
            <person name="Salzberg S.L."/>
            <person name="Delcher A."/>
            <person name="Utterback T."/>
            <person name="Weidman J."/>
            <person name="Khouri H."/>
            <person name="Gill J."/>
            <person name="Mikula A."/>
            <person name="Bishai W."/>
            <person name="Jacobs Jr W.R.Jr."/>
            <person name="Venter J.C."/>
            <person name="Fraser C.M."/>
        </authorList>
    </citation>
    <scope>NUCLEOTIDE SEQUENCE [LARGE SCALE GENOMIC DNA]</scope>
    <source>
        <strain evidence="7">CDC 1551 / Oshkosh</strain>
    </source>
</reference>
<dbReference type="EMBL" id="AE000516">
    <property type="protein sequence ID" value="AAK47741.1"/>
    <property type="molecule type" value="Genomic_DNA"/>
</dbReference>
<dbReference type="FunFam" id="3.40.720.10:FF:000038">
    <property type="entry name" value="Arylsulfatase AtsA"/>
    <property type="match status" value="1"/>
</dbReference>
<evidence type="ECO:0000256" key="2">
    <source>
        <dbReference type="ARBA" id="ARBA00022723"/>
    </source>
</evidence>
<keyword evidence="4" id="KW-0106">Calcium</keyword>
<comment type="similarity">
    <text evidence="1">Belongs to the sulfatase family.</text>
</comment>
<dbReference type="CDD" id="cd16025">
    <property type="entry name" value="PAS_like"/>
    <property type="match status" value="1"/>
</dbReference>
<dbReference type="InterPro" id="IPR017850">
    <property type="entry name" value="Alkaline_phosphatase_core_sf"/>
</dbReference>
<dbReference type="FunFam" id="3.30.1120.10:FF:000011">
    <property type="entry name" value="Arylsulfatase AtsB"/>
    <property type="match status" value="1"/>
</dbReference>
<sequence>MLRCQHGQPRPIAGRDTHIGSFVMSEDNALVLVAGYQDLDSARHDFQTLVDAAKDKSIPLQGAVLIGKDAEGSPVLVDTGNRLGRRGAAWGAGVGLAIGLFSPALLASAALGAATGALAGTFAHHRIKTGLADKIGQALAAGRAVVIAVTEAQGRLEAGQALASSPMKSVAELSRSTLRSLGAALREAMGKFNPDRTRLPLPQRRFGGVVGRTMAESVGDWSIVPGPFPPDDAPNVLIVLIDDAGFGGPDTFGGAIRTPTLSRLAQNGLIYNRFHVTAVCSPTRAALLTGRNHHRVGFGSVCEFPGPYPGYSAVRPRSCAALPRILRDNGYVTGAFGKWHLTPDNVQGAAGPFDNWPLGWGFDHFWGFPSGAAGQYDPIISQDNSVIGIPEGSGEDGRPYYFPDDLTDKAIEWLHTVRAQNATKPWMLYYATGATHAPHHVFKEWADKYRGEFDDGWDVYRQKTFERQKRLGIIPPDAELTERPDLFPAWDSMSEAQKRLFARQMEVFAGFSENADWNVGRLLDAIEDLGESDNTLVFYIWGDNGASMEGTNTGSFNEMTFLNGLDLDAERQLELIEQYGGIAALGDEFTAPHFASAWAHASNTPLQWGKQMASHLGGTRDPLVVAWPARIRPDGRVRSQFTHCIDIAPTVLAAIGLPEPTHVDGFEQEPMDGTSFVRTFDDAEAEDRHTVQYFENFGSRAIYKDGWWACARLDKAPWDLSPETMRRFAPGTYDPDQDVWELYYLPDDFSQAKNLAAEHPDKVAELTQLWWQEAERNRVLPLLGGLAVMFGDLPPLPTTARFSFKGDVQNIQRGMVPRICGRSYAIEARLHIPDGGAQGVIVANADFMGGFALWVDEQRHLHHTYSFLGVETYRQVSSEPLPTGDVTVRMLFDSHQPVAASGGRVTLWADDRLIGEGELPQTVPLAFTSYAGMDIGRDNGLVVDRGYEDKAPYAFTGTVTEVIFDLKPVHPEAARALHEHASVQAVGQGAAG</sequence>
<evidence type="ECO:0000313" key="7">
    <source>
        <dbReference type="Proteomes" id="UP000001020"/>
    </source>
</evidence>
<evidence type="ECO:0000256" key="3">
    <source>
        <dbReference type="ARBA" id="ARBA00022801"/>
    </source>
</evidence>
<dbReference type="Proteomes" id="UP000001020">
    <property type="component" value="Chromosome"/>
</dbReference>
<dbReference type="GO" id="GO:0046872">
    <property type="term" value="F:metal ion binding"/>
    <property type="evidence" value="ECO:0007669"/>
    <property type="project" value="UniProtKB-KW"/>
</dbReference>
<evidence type="ECO:0000259" key="5">
    <source>
        <dbReference type="Pfam" id="PF00884"/>
    </source>
</evidence>
<dbReference type="Pfam" id="PF06897">
    <property type="entry name" value="DUF1269"/>
    <property type="match status" value="1"/>
</dbReference>
<dbReference type="KEGG" id="mtc:MT3398"/>
<dbReference type="SMR" id="Q7D5R3"/>
<dbReference type="InterPro" id="IPR000917">
    <property type="entry name" value="Sulfatase_N"/>
</dbReference>
<dbReference type="SUPFAM" id="SSF53649">
    <property type="entry name" value="Alkaline phosphatase-like"/>
    <property type="match status" value="1"/>
</dbReference>
<keyword evidence="7" id="KW-1185">Reference proteome</keyword>
<dbReference type="PROSITE" id="PS00523">
    <property type="entry name" value="SULFATASE_1"/>
    <property type="match status" value="1"/>
</dbReference>
<dbReference type="Gene3D" id="3.30.1120.10">
    <property type="match status" value="1"/>
</dbReference>
<gene>
    <name evidence="6" type="ordered locus">MT3398</name>
</gene>
<keyword evidence="3" id="KW-0378">Hydrolase</keyword>
<keyword evidence="2" id="KW-0479">Metal-binding</keyword>
<protein>
    <submittedName>
        <fullName evidence="6">Sulfatase family protein</fullName>
    </submittedName>
</protein>
<feature type="domain" description="Sulfatase N-terminal" evidence="5">
    <location>
        <begin position="234"/>
        <end position="656"/>
    </location>
</feature>
<dbReference type="AlphaFoldDB" id="Q7D5R3"/>
<dbReference type="HOGENOM" id="CLU_006332_11_0_11"/>
<dbReference type="InterPro" id="IPR009200">
    <property type="entry name" value="DUF1269_membrane"/>
</dbReference>
<name>Q7D5R3_MYCTO</name>
<accession>Q7D5R3</accession>
<dbReference type="PANTHER" id="PTHR42693">
    <property type="entry name" value="ARYLSULFATASE FAMILY MEMBER"/>
    <property type="match status" value="1"/>
</dbReference>
<dbReference type="Gene3D" id="3.40.720.10">
    <property type="entry name" value="Alkaline Phosphatase, subunit A"/>
    <property type="match status" value="1"/>
</dbReference>
<dbReference type="PANTHER" id="PTHR42693:SF43">
    <property type="entry name" value="BLL2667 PROTEIN"/>
    <property type="match status" value="1"/>
</dbReference>
<dbReference type="InterPro" id="IPR050738">
    <property type="entry name" value="Sulfatase"/>
</dbReference>
<evidence type="ECO:0000313" key="6">
    <source>
        <dbReference type="EMBL" id="AAK47741.1"/>
    </source>
</evidence>
<evidence type="ECO:0000256" key="1">
    <source>
        <dbReference type="ARBA" id="ARBA00008779"/>
    </source>
</evidence>
<dbReference type="Pfam" id="PF00884">
    <property type="entry name" value="Sulfatase"/>
    <property type="match status" value="1"/>
</dbReference>